<evidence type="ECO:0000313" key="3">
    <source>
        <dbReference type="Proteomes" id="UP001595616"/>
    </source>
</evidence>
<comment type="caution">
    <text evidence="2">The sequence shown here is derived from an EMBL/GenBank/DDBJ whole genome shotgun (WGS) entry which is preliminary data.</text>
</comment>
<proteinExistence type="predicted"/>
<name>A0ABV7YZI3_9BACT</name>
<protein>
    <recommendedName>
        <fullName evidence="4">DUF3108 domain-containing protein</fullName>
    </recommendedName>
</protein>
<dbReference type="Proteomes" id="UP001595616">
    <property type="component" value="Unassembled WGS sequence"/>
</dbReference>
<gene>
    <name evidence="2" type="ORF">ACFOOI_18825</name>
</gene>
<keyword evidence="3" id="KW-1185">Reference proteome</keyword>
<dbReference type="RefSeq" id="WP_379839617.1">
    <property type="nucleotide sequence ID" value="NZ_JBHRYQ010000001.1"/>
</dbReference>
<evidence type="ECO:0008006" key="4">
    <source>
        <dbReference type="Google" id="ProtNLM"/>
    </source>
</evidence>
<feature type="chain" id="PRO_5045573434" description="DUF3108 domain-containing protein" evidence="1">
    <location>
        <begin position="24"/>
        <end position="242"/>
    </location>
</feature>
<reference evidence="3" key="1">
    <citation type="journal article" date="2019" name="Int. J. Syst. Evol. Microbiol.">
        <title>The Global Catalogue of Microorganisms (GCM) 10K type strain sequencing project: providing services to taxonomists for standard genome sequencing and annotation.</title>
        <authorList>
            <consortium name="The Broad Institute Genomics Platform"/>
            <consortium name="The Broad Institute Genome Sequencing Center for Infectious Disease"/>
            <person name="Wu L."/>
            <person name="Ma J."/>
        </authorList>
    </citation>
    <scope>NUCLEOTIDE SEQUENCE [LARGE SCALE GENOMIC DNA]</scope>
    <source>
        <strain evidence="3">CECT 7956</strain>
    </source>
</reference>
<feature type="signal peptide" evidence="1">
    <location>
        <begin position="1"/>
        <end position="23"/>
    </location>
</feature>
<organism evidence="2 3">
    <name type="scientific">Lacihabitans lacunae</name>
    <dbReference type="NCBI Taxonomy" id="1028214"/>
    <lineage>
        <taxon>Bacteria</taxon>
        <taxon>Pseudomonadati</taxon>
        <taxon>Bacteroidota</taxon>
        <taxon>Cytophagia</taxon>
        <taxon>Cytophagales</taxon>
        <taxon>Leadbetterellaceae</taxon>
        <taxon>Lacihabitans</taxon>
    </lineage>
</organism>
<sequence length="242" mass="27768">MLKKTSLLIVLFSLFLFSSKAQQFYRFKADISIKDKLANGTYRLTMGKVYYDKLYKKIVYQLHFPQKETIVSQDTVLYTINDKNLISSTSRSLIIPEFTAFHLALTGKLSDYGLKPAANEKSIYKIASVEKTSKGIMTTFVPAEESFKKLFGNIKMLNVNKKLDAMVFYDPKGNIVSRQFFKKYVNVKGVEFPSEVTMISYGEKGNKNIQLTTYKNVIIDQNTDDEIYRYKLPITRTAAAKK</sequence>
<evidence type="ECO:0000313" key="2">
    <source>
        <dbReference type="EMBL" id="MFC3812724.1"/>
    </source>
</evidence>
<keyword evidence="1" id="KW-0732">Signal</keyword>
<evidence type="ECO:0000256" key="1">
    <source>
        <dbReference type="SAM" id="SignalP"/>
    </source>
</evidence>
<dbReference type="EMBL" id="JBHRYQ010000001">
    <property type="protein sequence ID" value="MFC3812724.1"/>
    <property type="molecule type" value="Genomic_DNA"/>
</dbReference>
<accession>A0ABV7YZI3</accession>